<keyword evidence="6" id="KW-1185">Reference proteome</keyword>
<evidence type="ECO:0000313" key="6">
    <source>
        <dbReference type="Proteomes" id="UP000289200"/>
    </source>
</evidence>
<gene>
    <name evidence="5" type="primary">yvoA_4</name>
    <name evidence="5" type="ORF">RHODGE_RHODGE_03386</name>
</gene>
<keyword evidence="1" id="KW-0805">Transcription regulation</keyword>
<evidence type="ECO:0000313" key="5">
    <source>
        <dbReference type="EMBL" id="VCU10200.1"/>
    </source>
</evidence>
<dbReference type="InterPro" id="IPR036390">
    <property type="entry name" value="WH_DNA-bd_sf"/>
</dbReference>
<dbReference type="Pfam" id="PF00392">
    <property type="entry name" value="GntR"/>
    <property type="match status" value="1"/>
</dbReference>
<dbReference type="PANTHER" id="PTHR44846:SF1">
    <property type="entry name" value="MANNOSYL-D-GLYCERATE TRANSPORT_METABOLISM SYSTEM REPRESSOR MNGR-RELATED"/>
    <property type="match status" value="1"/>
</dbReference>
<sequence length="246" mass="27738">MRNTRRSFLYHDVATALRARIARGTYPPGERLPSLSELMEEFEVSAITIRRALTELTYEGLIRGHQGLGVFVKEKPRIHRVLAGDPDRSIGDEIARAGFTPRLEEIGFSETTADDDIAARLRVPRGSKVFTHQKLTFASDEPVALHILHLRPRLAKQLRDDLSADFIFRLLKKRKIAIDNLRCEFSSTALGEEHSSRFGLPAGAPMMRVDYTMSTKAGAPLMLGVTLARADRFTFEVNLPQRKARR</sequence>
<dbReference type="SMART" id="SM00866">
    <property type="entry name" value="UTRA"/>
    <property type="match status" value="1"/>
</dbReference>
<feature type="domain" description="HTH gntR-type" evidence="4">
    <location>
        <begin position="7"/>
        <end position="75"/>
    </location>
</feature>
<dbReference type="PANTHER" id="PTHR44846">
    <property type="entry name" value="MANNOSYL-D-GLYCERATE TRANSPORT/METABOLISM SYSTEM REPRESSOR MNGR-RELATED"/>
    <property type="match status" value="1"/>
</dbReference>
<dbReference type="PROSITE" id="PS50949">
    <property type="entry name" value="HTH_GNTR"/>
    <property type="match status" value="1"/>
</dbReference>
<comment type="caution">
    <text evidence="5">The sequence shown here is derived from an EMBL/GenBank/DDBJ whole genome shotgun (WGS) entry which is preliminary data.</text>
</comment>
<dbReference type="InterPro" id="IPR011663">
    <property type="entry name" value="UTRA"/>
</dbReference>
<dbReference type="SMART" id="SM00345">
    <property type="entry name" value="HTH_GNTR"/>
    <property type="match status" value="1"/>
</dbReference>
<dbReference type="GO" id="GO:0045892">
    <property type="term" value="P:negative regulation of DNA-templated transcription"/>
    <property type="evidence" value="ECO:0007669"/>
    <property type="project" value="TreeGrafter"/>
</dbReference>
<keyword evidence="2" id="KW-0238">DNA-binding</keyword>
<evidence type="ECO:0000256" key="1">
    <source>
        <dbReference type="ARBA" id="ARBA00023015"/>
    </source>
</evidence>
<accession>A0A3S4CIP3</accession>
<organism evidence="5 6">
    <name type="scientific">Rhodoplanes serenus</name>
    <dbReference type="NCBI Taxonomy" id="200615"/>
    <lineage>
        <taxon>Bacteria</taxon>
        <taxon>Pseudomonadati</taxon>
        <taxon>Pseudomonadota</taxon>
        <taxon>Alphaproteobacteria</taxon>
        <taxon>Hyphomicrobiales</taxon>
        <taxon>Nitrobacteraceae</taxon>
        <taxon>Rhodoplanes</taxon>
    </lineage>
</organism>
<evidence type="ECO:0000256" key="2">
    <source>
        <dbReference type="ARBA" id="ARBA00023125"/>
    </source>
</evidence>
<reference evidence="6" key="1">
    <citation type="submission" date="2018-10" db="EMBL/GenBank/DDBJ databases">
        <authorList>
            <person name="Peiro R."/>
            <person name="Begona"/>
            <person name="Cbmso G."/>
            <person name="Lopez M."/>
            <person name="Gonzalez S."/>
            <person name="Sacristan E."/>
            <person name="Castillo E."/>
        </authorList>
    </citation>
    <scope>NUCLEOTIDE SEQUENCE [LARGE SCALE GENOMIC DNA]</scope>
</reference>
<evidence type="ECO:0000259" key="4">
    <source>
        <dbReference type="PROSITE" id="PS50949"/>
    </source>
</evidence>
<dbReference type="InterPro" id="IPR000524">
    <property type="entry name" value="Tscrpt_reg_HTH_GntR"/>
</dbReference>
<dbReference type="Gene3D" id="3.40.1410.10">
    <property type="entry name" value="Chorismate lyase-like"/>
    <property type="match status" value="1"/>
</dbReference>
<dbReference type="InterPro" id="IPR050679">
    <property type="entry name" value="Bact_HTH_transcr_reg"/>
</dbReference>
<dbReference type="PRINTS" id="PR00035">
    <property type="entry name" value="HTHGNTR"/>
</dbReference>
<evidence type="ECO:0000256" key="3">
    <source>
        <dbReference type="ARBA" id="ARBA00023163"/>
    </source>
</evidence>
<dbReference type="Gene3D" id="1.10.10.10">
    <property type="entry name" value="Winged helix-like DNA-binding domain superfamily/Winged helix DNA-binding domain"/>
    <property type="match status" value="1"/>
</dbReference>
<dbReference type="RefSeq" id="WP_129610169.1">
    <property type="nucleotide sequence ID" value="NZ_UWOC01000163.1"/>
</dbReference>
<dbReference type="CDD" id="cd07377">
    <property type="entry name" value="WHTH_GntR"/>
    <property type="match status" value="1"/>
</dbReference>
<dbReference type="EMBL" id="UWOC01000163">
    <property type="protein sequence ID" value="VCU10200.1"/>
    <property type="molecule type" value="Genomic_DNA"/>
</dbReference>
<dbReference type="SUPFAM" id="SSF64288">
    <property type="entry name" value="Chorismate lyase-like"/>
    <property type="match status" value="1"/>
</dbReference>
<dbReference type="SUPFAM" id="SSF46785">
    <property type="entry name" value="Winged helix' DNA-binding domain"/>
    <property type="match status" value="1"/>
</dbReference>
<dbReference type="Pfam" id="PF07702">
    <property type="entry name" value="UTRA"/>
    <property type="match status" value="1"/>
</dbReference>
<name>A0A3S4CIP3_9BRAD</name>
<dbReference type="OrthoDB" id="9809707at2"/>
<dbReference type="Proteomes" id="UP000289200">
    <property type="component" value="Unassembled WGS sequence"/>
</dbReference>
<dbReference type="GO" id="GO:0003677">
    <property type="term" value="F:DNA binding"/>
    <property type="evidence" value="ECO:0007669"/>
    <property type="project" value="UniProtKB-KW"/>
</dbReference>
<dbReference type="InterPro" id="IPR028978">
    <property type="entry name" value="Chorismate_lyase_/UTRA_dom_sf"/>
</dbReference>
<dbReference type="GO" id="GO:0003700">
    <property type="term" value="F:DNA-binding transcription factor activity"/>
    <property type="evidence" value="ECO:0007669"/>
    <property type="project" value="InterPro"/>
</dbReference>
<keyword evidence="3" id="KW-0804">Transcription</keyword>
<dbReference type="InterPro" id="IPR036388">
    <property type="entry name" value="WH-like_DNA-bd_sf"/>
</dbReference>
<proteinExistence type="predicted"/>
<dbReference type="AlphaFoldDB" id="A0A3S4CIP3"/>
<protein>
    <submittedName>
        <fullName evidence="5">HTH-type transcriptional repressor YvoA</fullName>
    </submittedName>
</protein>